<evidence type="ECO:0000256" key="2">
    <source>
        <dbReference type="ARBA" id="ARBA00022722"/>
    </source>
</evidence>
<dbReference type="GO" id="GO:0000287">
    <property type="term" value="F:magnesium ion binding"/>
    <property type="evidence" value="ECO:0007669"/>
    <property type="project" value="UniProtKB-UniRule"/>
</dbReference>
<dbReference type="InterPro" id="IPR022907">
    <property type="entry name" value="VapC_family"/>
</dbReference>
<feature type="domain" description="PIN" evidence="6">
    <location>
        <begin position="7"/>
        <end position="118"/>
    </location>
</feature>
<comment type="function">
    <text evidence="5">Toxic component of a toxin-antitoxin (TA) system. An RNase.</text>
</comment>
<dbReference type="EC" id="3.1.-.-" evidence="5"/>
<feature type="binding site" evidence="5">
    <location>
        <position position="9"/>
    </location>
    <ligand>
        <name>Mg(2+)</name>
        <dbReference type="ChEBI" id="CHEBI:18420"/>
    </ligand>
</feature>
<evidence type="ECO:0000259" key="6">
    <source>
        <dbReference type="Pfam" id="PF01850"/>
    </source>
</evidence>
<keyword evidence="1 5" id="KW-1277">Toxin-antitoxin system</keyword>
<dbReference type="Gene3D" id="3.40.50.1010">
    <property type="entry name" value="5'-nuclease"/>
    <property type="match status" value="1"/>
</dbReference>
<dbReference type="GO" id="GO:0016787">
    <property type="term" value="F:hydrolase activity"/>
    <property type="evidence" value="ECO:0007669"/>
    <property type="project" value="UniProtKB-KW"/>
</dbReference>
<keyword evidence="8" id="KW-1185">Reference proteome</keyword>
<name>A0A849HTM1_9HYPH</name>
<accession>A0A849HTM1</accession>
<evidence type="ECO:0000256" key="5">
    <source>
        <dbReference type="HAMAP-Rule" id="MF_00265"/>
    </source>
</evidence>
<protein>
    <recommendedName>
        <fullName evidence="5">Ribonuclease VapC</fullName>
        <shortName evidence="5">RNase VapC</shortName>
        <ecNumber evidence="5">3.1.-.-</ecNumber>
    </recommendedName>
    <alternativeName>
        <fullName evidence="5">Toxin VapC</fullName>
    </alternativeName>
</protein>
<evidence type="ECO:0000256" key="1">
    <source>
        <dbReference type="ARBA" id="ARBA00022649"/>
    </source>
</evidence>
<keyword evidence="3 5" id="KW-0479">Metal-binding</keyword>
<evidence type="ECO:0000313" key="8">
    <source>
        <dbReference type="Proteomes" id="UP000564885"/>
    </source>
</evidence>
<dbReference type="InterPro" id="IPR002716">
    <property type="entry name" value="PIN_dom"/>
</dbReference>
<dbReference type="RefSeq" id="WP_171216377.1">
    <property type="nucleotide sequence ID" value="NZ_JABEPP010000001.1"/>
</dbReference>
<keyword evidence="2 5" id="KW-0540">Nuclease</keyword>
<comment type="cofactor">
    <cofactor evidence="5">
        <name>Mg(2+)</name>
        <dbReference type="ChEBI" id="CHEBI:18420"/>
    </cofactor>
</comment>
<sequence length="136" mass="15140">MKKNDCFLDTNILLYAFTEGDPRSEPARDLLLGGGTFSVQVANEFADVSRRKLGWTWNDIAAALDSIRRCLGTPLPLDHETHRAALDLSSRYGFRFYDSLIIASAKLIGCRTLVTEDLQHGQTVDGVEIRNPFLPA</sequence>
<evidence type="ECO:0000256" key="3">
    <source>
        <dbReference type="ARBA" id="ARBA00022723"/>
    </source>
</evidence>
<dbReference type="HAMAP" id="MF_00265">
    <property type="entry name" value="VapC_Nob1"/>
    <property type="match status" value="1"/>
</dbReference>
<dbReference type="AlphaFoldDB" id="A0A849HTM1"/>
<dbReference type="Proteomes" id="UP000564885">
    <property type="component" value="Unassembled WGS sequence"/>
</dbReference>
<feature type="binding site" evidence="5">
    <location>
        <position position="98"/>
    </location>
    <ligand>
        <name>Mg(2+)</name>
        <dbReference type="ChEBI" id="CHEBI:18420"/>
    </ligand>
</feature>
<keyword evidence="5" id="KW-0800">Toxin</keyword>
<dbReference type="SUPFAM" id="SSF88723">
    <property type="entry name" value="PIN domain-like"/>
    <property type="match status" value="1"/>
</dbReference>
<proteinExistence type="inferred from homology"/>
<dbReference type="InterPro" id="IPR029060">
    <property type="entry name" value="PIN-like_dom_sf"/>
</dbReference>
<evidence type="ECO:0000313" key="7">
    <source>
        <dbReference type="EMBL" id="NNM70846.1"/>
    </source>
</evidence>
<dbReference type="GO" id="GO:0090729">
    <property type="term" value="F:toxin activity"/>
    <property type="evidence" value="ECO:0007669"/>
    <property type="project" value="UniProtKB-KW"/>
</dbReference>
<reference evidence="7 8" key="1">
    <citation type="submission" date="2020-04" db="EMBL/GenBank/DDBJ databases">
        <title>Enterovirga sp. isolate from soil.</title>
        <authorList>
            <person name="Chea S."/>
            <person name="Kim D.-U."/>
        </authorList>
    </citation>
    <scope>NUCLEOTIDE SEQUENCE [LARGE SCALE GENOMIC DNA]</scope>
    <source>
        <strain evidence="7 8">DB1703</strain>
    </source>
</reference>
<dbReference type="Pfam" id="PF01850">
    <property type="entry name" value="PIN"/>
    <property type="match status" value="1"/>
</dbReference>
<comment type="similarity">
    <text evidence="5">Belongs to the PINc/VapC protein family.</text>
</comment>
<dbReference type="GO" id="GO:0004540">
    <property type="term" value="F:RNA nuclease activity"/>
    <property type="evidence" value="ECO:0007669"/>
    <property type="project" value="InterPro"/>
</dbReference>
<keyword evidence="4 5" id="KW-0378">Hydrolase</keyword>
<gene>
    <name evidence="5" type="primary">vapC</name>
    <name evidence="7" type="ORF">HJG44_00340</name>
</gene>
<dbReference type="EMBL" id="JABEPP010000001">
    <property type="protein sequence ID" value="NNM70846.1"/>
    <property type="molecule type" value="Genomic_DNA"/>
</dbReference>
<keyword evidence="5" id="KW-0460">Magnesium</keyword>
<comment type="caution">
    <text evidence="7">The sequence shown here is derived from an EMBL/GenBank/DDBJ whole genome shotgun (WGS) entry which is preliminary data.</text>
</comment>
<evidence type="ECO:0000256" key="4">
    <source>
        <dbReference type="ARBA" id="ARBA00022801"/>
    </source>
</evidence>
<dbReference type="CDD" id="cd18692">
    <property type="entry name" value="PIN_VapC-like"/>
    <property type="match status" value="1"/>
</dbReference>
<organism evidence="7 8">
    <name type="scientific">Enterovirga aerilata</name>
    <dbReference type="NCBI Taxonomy" id="2730920"/>
    <lineage>
        <taxon>Bacteria</taxon>
        <taxon>Pseudomonadati</taxon>
        <taxon>Pseudomonadota</taxon>
        <taxon>Alphaproteobacteria</taxon>
        <taxon>Hyphomicrobiales</taxon>
        <taxon>Methylobacteriaceae</taxon>
        <taxon>Enterovirga</taxon>
    </lineage>
</organism>